<keyword evidence="1" id="KW-0472">Membrane</keyword>
<name>A0ABS5CD71_9BACL</name>
<comment type="caution">
    <text evidence="2">The sequence shown here is derived from an EMBL/GenBank/DDBJ whole genome shotgun (WGS) entry which is preliminary data.</text>
</comment>
<dbReference type="EMBL" id="JAGKSP010000005">
    <property type="protein sequence ID" value="MBP3963941.1"/>
    <property type="molecule type" value="Genomic_DNA"/>
</dbReference>
<accession>A0ABS5CD71</accession>
<dbReference type="Pfam" id="PF06182">
    <property type="entry name" value="ABC2_membrane_6"/>
    <property type="match status" value="1"/>
</dbReference>
<feature type="transmembrane region" description="Helical" evidence="1">
    <location>
        <begin position="121"/>
        <end position="138"/>
    </location>
</feature>
<protein>
    <submittedName>
        <fullName evidence="2">ABC-2 family transporter protein</fullName>
    </submittedName>
</protein>
<feature type="transmembrane region" description="Helical" evidence="1">
    <location>
        <begin position="24"/>
        <end position="45"/>
    </location>
</feature>
<organism evidence="2 3">
    <name type="scientific">Paenibacillus lignilyticus</name>
    <dbReference type="NCBI Taxonomy" id="1172615"/>
    <lineage>
        <taxon>Bacteria</taxon>
        <taxon>Bacillati</taxon>
        <taxon>Bacillota</taxon>
        <taxon>Bacilli</taxon>
        <taxon>Bacillales</taxon>
        <taxon>Paenibacillaceae</taxon>
        <taxon>Paenibacillus</taxon>
    </lineage>
</organism>
<dbReference type="InterPro" id="IPR010390">
    <property type="entry name" value="ABC-2_transporter-like"/>
</dbReference>
<gene>
    <name evidence="2" type="ORF">I8J30_14590</name>
</gene>
<feature type="transmembrane region" description="Helical" evidence="1">
    <location>
        <begin position="235"/>
        <end position="252"/>
    </location>
</feature>
<keyword evidence="1" id="KW-0812">Transmembrane</keyword>
<proteinExistence type="predicted"/>
<dbReference type="PANTHER" id="PTHR36832">
    <property type="entry name" value="SLR1174 PROTEIN-RELATED"/>
    <property type="match status" value="1"/>
</dbReference>
<evidence type="ECO:0000256" key="1">
    <source>
        <dbReference type="SAM" id="Phobius"/>
    </source>
</evidence>
<feature type="transmembrane region" description="Helical" evidence="1">
    <location>
        <begin position="144"/>
        <end position="175"/>
    </location>
</feature>
<dbReference type="RefSeq" id="WP_210658820.1">
    <property type="nucleotide sequence ID" value="NZ_JAGKSP010000005.1"/>
</dbReference>
<feature type="transmembrane region" description="Helical" evidence="1">
    <location>
        <begin position="187"/>
        <end position="215"/>
    </location>
</feature>
<dbReference type="PANTHER" id="PTHR36832:SF1">
    <property type="entry name" value="SLR1174 PROTEIN"/>
    <property type="match status" value="1"/>
</dbReference>
<feature type="transmembrane region" description="Helical" evidence="1">
    <location>
        <begin position="65"/>
        <end position="87"/>
    </location>
</feature>
<dbReference type="Proteomes" id="UP000673394">
    <property type="component" value="Unassembled WGS sequence"/>
</dbReference>
<reference evidence="2 3" key="1">
    <citation type="submission" date="2021-04" db="EMBL/GenBank/DDBJ databases">
        <title>Paenibacillus sp. DLE-14 whole genome sequence.</title>
        <authorList>
            <person name="Ham Y.J."/>
        </authorList>
    </citation>
    <scope>NUCLEOTIDE SEQUENCE [LARGE SCALE GENOMIC DNA]</scope>
    <source>
        <strain evidence="2 3">DLE-14</strain>
    </source>
</reference>
<keyword evidence="1" id="KW-1133">Transmembrane helix</keyword>
<evidence type="ECO:0000313" key="2">
    <source>
        <dbReference type="EMBL" id="MBP3963941.1"/>
    </source>
</evidence>
<keyword evidence="3" id="KW-1185">Reference proteome</keyword>
<evidence type="ECO:0000313" key="3">
    <source>
        <dbReference type="Proteomes" id="UP000673394"/>
    </source>
</evidence>
<sequence length="269" mass="30919">MRLALYREMTLNSLRQNMAYRMEVFMFLFGQLIKVFVQVYIWYAVFAGQAKVDSGAGSISVKEMVTYVVISSFISVFATNNVIFWVGRKVRNGEIAMELLKPVNFRFAAFFHSLGQNVYRVFFELLPLLVISLCFFRIELPTGWQAVAFVIMLFNAFLLNFLINYIIGLIAFWYVLVWQINVLLSGLIRLFSGAFIPIWFFSGMLTTISYCLPFRLIYYDPISVYLGKTSGLNDVGFVILQQVGWIVALLLLERRMWASAVKKLVVQGG</sequence>